<reference evidence="1" key="2">
    <citation type="journal article" date="2024" name="Environ. Microbiol.">
        <title>Genome analysis and description of Tunturibacter gen. nov. expands the diversity of Terriglobia in tundra soils.</title>
        <authorList>
            <person name="Messyasz A."/>
            <person name="Mannisto M.K."/>
            <person name="Kerkhof L.J."/>
            <person name="Haggblom M.M."/>
        </authorList>
    </citation>
    <scope>NUCLEOTIDE SEQUENCE</scope>
    <source>
        <strain evidence="1">X5P6</strain>
    </source>
</reference>
<protein>
    <submittedName>
        <fullName evidence="1">Uncharacterized protein</fullName>
    </submittedName>
</protein>
<sequence length="63" mass="7113">MSEQEQEVIEEIKELRRVIHAGLTVIAAQLVGSNDDNAQPSKEYVSKAFLQMQDVLSRLRQGD</sequence>
<dbReference type="AlphaFoldDB" id="A0AAU7ZVM1"/>
<gene>
    <name evidence="1" type="ORF">RBB77_08980</name>
</gene>
<dbReference type="KEGG" id="tpsc:RBB77_08980"/>
<proteinExistence type="predicted"/>
<evidence type="ECO:0000313" key="1">
    <source>
        <dbReference type="EMBL" id="XCB35011.1"/>
    </source>
</evidence>
<name>A0AAU7ZVM1_9BACT</name>
<reference evidence="1" key="1">
    <citation type="submission" date="2023-08" db="EMBL/GenBank/DDBJ databases">
        <authorList>
            <person name="Messyasz A."/>
            <person name="Mannisto M.K."/>
            <person name="Kerkhof L.J."/>
            <person name="Haggblom M."/>
        </authorList>
    </citation>
    <scope>NUCLEOTIDE SEQUENCE</scope>
    <source>
        <strain evidence="1">X5P6</strain>
    </source>
</reference>
<organism evidence="1">
    <name type="scientific">Tunturiibacter psychrotolerans</name>
    <dbReference type="NCBI Taxonomy" id="3069686"/>
    <lineage>
        <taxon>Bacteria</taxon>
        <taxon>Pseudomonadati</taxon>
        <taxon>Acidobacteriota</taxon>
        <taxon>Terriglobia</taxon>
        <taxon>Terriglobales</taxon>
        <taxon>Acidobacteriaceae</taxon>
        <taxon>Tunturiibacter</taxon>
    </lineage>
</organism>
<accession>A0AAU7ZVM1</accession>
<dbReference type="RefSeq" id="WP_353066664.1">
    <property type="nucleotide sequence ID" value="NZ_CP132942.1"/>
</dbReference>
<dbReference type="EMBL" id="CP132942">
    <property type="protein sequence ID" value="XCB35011.1"/>
    <property type="molecule type" value="Genomic_DNA"/>
</dbReference>